<dbReference type="Pfam" id="PF02517">
    <property type="entry name" value="Rce1-like"/>
    <property type="match status" value="1"/>
</dbReference>
<gene>
    <name evidence="3" type="ORF">B1756_04520</name>
</gene>
<name>A0A2Z2HVN0_9EURY</name>
<dbReference type="OrthoDB" id="331240at2157"/>
<dbReference type="PANTHER" id="PTHR39430:SF1">
    <property type="entry name" value="PROTEASE"/>
    <property type="match status" value="1"/>
</dbReference>
<proteinExistence type="predicted"/>
<dbReference type="PANTHER" id="PTHR39430">
    <property type="entry name" value="MEMBRANE-ASSOCIATED PROTEASE-RELATED"/>
    <property type="match status" value="1"/>
</dbReference>
<organism evidence="3 4">
    <name type="scientific">Natrarchaeobaculum aegyptiacum</name>
    <dbReference type="NCBI Taxonomy" id="745377"/>
    <lineage>
        <taxon>Archaea</taxon>
        <taxon>Methanobacteriati</taxon>
        <taxon>Methanobacteriota</taxon>
        <taxon>Stenosarchaea group</taxon>
        <taxon>Halobacteria</taxon>
        <taxon>Halobacteriales</taxon>
        <taxon>Natrialbaceae</taxon>
        <taxon>Natrarchaeobaculum</taxon>
    </lineage>
</organism>
<keyword evidence="1" id="KW-0472">Membrane</keyword>
<keyword evidence="1" id="KW-1133">Transmembrane helix</keyword>
<feature type="transmembrane region" description="Helical" evidence="1">
    <location>
        <begin position="153"/>
        <end position="174"/>
    </location>
</feature>
<feature type="transmembrane region" description="Helical" evidence="1">
    <location>
        <begin position="67"/>
        <end position="92"/>
    </location>
</feature>
<dbReference type="RefSeq" id="WP_086887475.1">
    <property type="nucleotide sequence ID" value="NZ_CP019893.1"/>
</dbReference>
<dbReference type="Proteomes" id="UP000250088">
    <property type="component" value="Chromosome"/>
</dbReference>
<feature type="transmembrane region" description="Helical" evidence="1">
    <location>
        <begin position="33"/>
        <end position="55"/>
    </location>
</feature>
<dbReference type="GeneID" id="32893316"/>
<feature type="transmembrane region" description="Helical" evidence="1">
    <location>
        <begin position="112"/>
        <end position="133"/>
    </location>
</feature>
<dbReference type="GO" id="GO:0080120">
    <property type="term" value="P:CAAX-box protein maturation"/>
    <property type="evidence" value="ECO:0007669"/>
    <property type="project" value="UniProtKB-ARBA"/>
</dbReference>
<dbReference type="EMBL" id="CP019893">
    <property type="protein sequence ID" value="ARS89094.1"/>
    <property type="molecule type" value="Genomic_DNA"/>
</dbReference>
<dbReference type="InterPro" id="IPR003675">
    <property type="entry name" value="Rce1/LyrA-like_dom"/>
</dbReference>
<dbReference type="KEGG" id="naj:B1756_04520"/>
<evidence type="ECO:0000313" key="4">
    <source>
        <dbReference type="Proteomes" id="UP000250088"/>
    </source>
</evidence>
<dbReference type="AlphaFoldDB" id="A0A2Z2HVN0"/>
<evidence type="ECO:0000256" key="1">
    <source>
        <dbReference type="SAM" id="Phobius"/>
    </source>
</evidence>
<feature type="transmembrane region" description="Helical" evidence="1">
    <location>
        <begin position="296"/>
        <end position="315"/>
    </location>
</feature>
<feature type="transmembrane region" description="Helical" evidence="1">
    <location>
        <begin position="222"/>
        <end position="242"/>
    </location>
</feature>
<dbReference type="GO" id="GO:0004175">
    <property type="term" value="F:endopeptidase activity"/>
    <property type="evidence" value="ECO:0007669"/>
    <property type="project" value="UniProtKB-ARBA"/>
</dbReference>
<reference evidence="4" key="1">
    <citation type="submission" date="2017-02" db="EMBL/GenBank/DDBJ databases">
        <title>Natronthermophilus aegyptiacus gen. nov.,sp. nov., an aerobic, extremely halophilic alkalithermophilic archaeon isolated from the athalassohaline Wadi An Natrun, Egypt.</title>
        <authorList>
            <person name="Zhao B."/>
        </authorList>
    </citation>
    <scope>NUCLEOTIDE SEQUENCE [LARGE SCALE GENOMIC DNA]</scope>
    <source>
        <strain evidence="4">JW/NM-HA 15</strain>
    </source>
</reference>
<keyword evidence="1" id="KW-0812">Transmembrane</keyword>
<feature type="domain" description="CAAX prenyl protease 2/Lysostaphin resistance protein A-like" evidence="2">
    <location>
        <begin position="161"/>
        <end position="255"/>
    </location>
</feature>
<protein>
    <submittedName>
        <fullName evidence="3">Abortive infection protein</fullName>
    </submittedName>
</protein>
<evidence type="ECO:0000259" key="2">
    <source>
        <dbReference type="Pfam" id="PF02517"/>
    </source>
</evidence>
<keyword evidence="4" id="KW-1185">Reference proteome</keyword>
<sequence>MHDRQASSERRRSLADRLRYGSTDGRLRATWRLLAALLVGFVIYIGGHLFVPAVVADALGSVDGVSAVGATVVIFVGFVVTIAIATGASLLVASRLDRRPLTSYGFALSRRWYVDFVAGVLIGVVASIGTVSYQALRGQVSLSVTVTGVGVDSALLGGVVLVAMLAFLLAGNVFEEVLFRSIFITTVAEGLRSRSVGAGTAVVAGVLASLPVFGVFHVLGGGIGLIVTSAIGGVLFAVAYVLTGQLGLPIGVHFGGVAIVSIGQEPISAEPALTLPSILVAEQATTPSLATGVETWTVRMLIGVALVCAWVYLVYGDLSVTDRLYREDAGY</sequence>
<feature type="transmembrane region" description="Helical" evidence="1">
    <location>
        <begin position="195"/>
        <end position="216"/>
    </location>
</feature>
<evidence type="ECO:0000313" key="3">
    <source>
        <dbReference type="EMBL" id="ARS89094.1"/>
    </source>
</evidence>
<accession>A0A2Z2HVN0</accession>